<dbReference type="GO" id="GO:0036088">
    <property type="term" value="P:D-serine catabolic process"/>
    <property type="evidence" value="ECO:0007669"/>
    <property type="project" value="TreeGrafter"/>
</dbReference>
<dbReference type="SMART" id="SM01119">
    <property type="entry name" value="D-ser_dehydrat"/>
    <property type="match status" value="1"/>
</dbReference>
<dbReference type="Pfam" id="PF14031">
    <property type="entry name" value="D-ser_dehydrat"/>
    <property type="match status" value="1"/>
</dbReference>
<evidence type="ECO:0000259" key="3">
    <source>
        <dbReference type="SMART" id="SM01119"/>
    </source>
</evidence>
<protein>
    <submittedName>
        <fullName evidence="4">Alanine racemase</fullName>
    </submittedName>
</protein>
<comment type="similarity">
    <text evidence="1">Belongs to the DSD1 family.</text>
</comment>
<dbReference type="AlphaFoldDB" id="A0A916UTB3"/>
<dbReference type="Gene3D" id="3.20.20.10">
    <property type="entry name" value="Alanine racemase"/>
    <property type="match status" value="1"/>
</dbReference>
<dbReference type="Gene3D" id="2.40.37.20">
    <property type="entry name" value="D-serine dehydratase-like domain"/>
    <property type="match status" value="1"/>
</dbReference>
<name>A0A916UTB3_9HYPH</name>
<dbReference type="PANTHER" id="PTHR28004:SF2">
    <property type="entry name" value="D-SERINE DEHYDRATASE"/>
    <property type="match status" value="1"/>
</dbReference>
<accession>A0A916UTB3</accession>
<proteinExistence type="inferred from homology"/>
<dbReference type="RefSeq" id="WP_188611996.1">
    <property type="nucleotide sequence ID" value="NZ_BMGG01000010.1"/>
</dbReference>
<dbReference type="InterPro" id="IPR042208">
    <property type="entry name" value="D-ser_dehydrat-like_sf"/>
</dbReference>
<dbReference type="Proteomes" id="UP000637002">
    <property type="component" value="Unassembled WGS sequence"/>
</dbReference>
<evidence type="ECO:0000313" key="4">
    <source>
        <dbReference type="EMBL" id="GGC86815.1"/>
    </source>
</evidence>
<dbReference type="Pfam" id="PF01168">
    <property type="entry name" value="Ala_racemase_N"/>
    <property type="match status" value="1"/>
</dbReference>
<comment type="caution">
    <text evidence="4">The sequence shown here is derived from an EMBL/GenBank/DDBJ whole genome shotgun (WGS) entry which is preliminary data.</text>
</comment>
<keyword evidence="5" id="KW-1185">Reference proteome</keyword>
<reference evidence="4" key="1">
    <citation type="journal article" date="2014" name="Int. J. Syst. Evol. Microbiol.">
        <title>Complete genome sequence of Corynebacterium casei LMG S-19264T (=DSM 44701T), isolated from a smear-ripened cheese.</title>
        <authorList>
            <consortium name="US DOE Joint Genome Institute (JGI-PGF)"/>
            <person name="Walter F."/>
            <person name="Albersmeier A."/>
            <person name="Kalinowski J."/>
            <person name="Ruckert C."/>
        </authorList>
    </citation>
    <scope>NUCLEOTIDE SEQUENCE</scope>
    <source>
        <strain evidence="4">CGMCC 1.12919</strain>
    </source>
</reference>
<dbReference type="InterPro" id="IPR026956">
    <property type="entry name" value="D-ser_dehydrat-like_dom"/>
</dbReference>
<dbReference type="SUPFAM" id="SSF51419">
    <property type="entry name" value="PLP-binding barrel"/>
    <property type="match status" value="1"/>
</dbReference>
<dbReference type="InterPro" id="IPR001608">
    <property type="entry name" value="Ala_racemase_N"/>
</dbReference>
<dbReference type="InterPro" id="IPR051466">
    <property type="entry name" value="D-amino_acid_metab_enzyme"/>
</dbReference>
<reference evidence="4" key="2">
    <citation type="submission" date="2020-09" db="EMBL/GenBank/DDBJ databases">
        <authorList>
            <person name="Sun Q."/>
            <person name="Zhou Y."/>
        </authorList>
    </citation>
    <scope>NUCLEOTIDE SEQUENCE</scope>
    <source>
        <strain evidence="4">CGMCC 1.12919</strain>
    </source>
</reference>
<evidence type="ECO:0000256" key="2">
    <source>
        <dbReference type="ARBA" id="ARBA00023239"/>
    </source>
</evidence>
<evidence type="ECO:0000313" key="5">
    <source>
        <dbReference type="Proteomes" id="UP000637002"/>
    </source>
</evidence>
<sequence length="375" mass="39020">MTQATRIAPGLAAFAEIATPALVIDLPVLDANLARMAAAAMDAGVALRPHAKTHKSPDIARRQLDAGAVGIACATIGEAEALAARGIHGLLLTAPFGSLATARRLLDLNQRAPMLAVVDHPAQVELLHRASRPSDPPVSMLVDVDVGQRRTGVANAGAGAELAGLIAADGRFRFAGVQGYAGHVQHIVDPDERRAAAGQSSEVLARAVEAIETEGLAVPLISGSGTGAFAFDRDGPYTELQTGSYALMDADYDRVRRGDGEDAAFGVALYVLATVVSASRPGQVTIDAGTKAIATNGPPPHVILGADGARFRFGGDEHGILDLPAGAAQLPIGTRLLLSASHCDPTVNLHDAYRVWHPDVPLQRWPIEGRYTTTP</sequence>
<dbReference type="CDD" id="cd06819">
    <property type="entry name" value="PLPDE_III_LS_D-TA"/>
    <property type="match status" value="1"/>
</dbReference>
<organism evidence="4 5">
    <name type="scientific">Chelatococcus reniformis</name>
    <dbReference type="NCBI Taxonomy" id="1494448"/>
    <lineage>
        <taxon>Bacteria</taxon>
        <taxon>Pseudomonadati</taxon>
        <taxon>Pseudomonadota</taxon>
        <taxon>Alphaproteobacteria</taxon>
        <taxon>Hyphomicrobiales</taxon>
        <taxon>Chelatococcaceae</taxon>
        <taxon>Chelatococcus</taxon>
    </lineage>
</organism>
<gene>
    <name evidence="4" type="ORF">GCM10010994_50930</name>
</gene>
<feature type="domain" description="D-serine dehydratase-like" evidence="3">
    <location>
        <begin position="268"/>
        <end position="357"/>
    </location>
</feature>
<dbReference type="GO" id="GO:0008721">
    <property type="term" value="F:D-serine ammonia-lyase activity"/>
    <property type="evidence" value="ECO:0007669"/>
    <property type="project" value="TreeGrafter"/>
</dbReference>
<dbReference type="PANTHER" id="PTHR28004">
    <property type="entry name" value="ZGC:162816-RELATED"/>
    <property type="match status" value="1"/>
</dbReference>
<dbReference type="EMBL" id="BMGG01000010">
    <property type="protein sequence ID" value="GGC86815.1"/>
    <property type="molecule type" value="Genomic_DNA"/>
</dbReference>
<evidence type="ECO:0000256" key="1">
    <source>
        <dbReference type="ARBA" id="ARBA00005323"/>
    </source>
</evidence>
<keyword evidence="2" id="KW-0456">Lyase</keyword>
<dbReference type="InterPro" id="IPR029066">
    <property type="entry name" value="PLP-binding_barrel"/>
</dbReference>